<comment type="caution">
    <text evidence="1">The sequence shown here is derived from an EMBL/GenBank/DDBJ whole genome shotgun (WGS) entry which is preliminary data.</text>
</comment>
<name>A0A2S4VHY7_9BASI</name>
<dbReference type="Proteomes" id="UP000239156">
    <property type="component" value="Unassembled WGS sequence"/>
</dbReference>
<reference evidence="1" key="1">
    <citation type="submission" date="2017-12" db="EMBL/GenBank/DDBJ databases">
        <title>Gene loss provides genomic basis for host adaptation in cereal stripe rust fungi.</title>
        <authorList>
            <person name="Xia C."/>
        </authorList>
    </citation>
    <scope>NUCLEOTIDE SEQUENCE [LARGE SCALE GENOMIC DNA]</scope>
    <source>
        <strain evidence="1">93-210</strain>
    </source>
</reference>
<dbReference type="VEuPathDB" id="FungiDB:PSHT_08907"/>
<sequence>MVGCYRDFVISRCDFLFLAGQRKVGEKFDKESGKLKDRGFEITSDGIKIRTNIDLSEEDFVQSASHKAQVAKDKLQHQPGLVSFGQKKFT</sequence>
<dbReference type="VEuPathDB" id="FungiDB:PSTT_07031"/>
<gene>
    <name evidence="1" type="ORF">PSTT_07031</name>
</gene>
<proteinExistence type="predicted"/>
<dbReference type="AlphaFoldDB" id="A0A2S4VHY7"/>
<dbReference type="EMBL" id="PKSL01000058">
    <property type="protein sequence ID" value="POW09127.1"/>
    <property type="molecule type" value="Genomic_DNA"/>
</dbReference>
<evidence type="ECO:0000313" key="1">
    <source>
        <dbReference type="EMBL" id="POW09127.1"/>
    </source>
</evidence>
<protein>
    <submittedName>
        <fullName evidence="1">Uncharacterized protein</fullName>
    </submittedName>
</protein>
<organism evidence="1 2">
    <name type="scientific">Puccinia striiformis</name>
    <dbReference type="NCBI Taxonomy" id="27350"/>
    <lineage>
        <taxon>Eukaryota</taxon>
        <taxon>Fungi</taxon>
        <taxon>Dikarya</taxon>
        <taxon>Basidiomycota</taxon>
        <taxon>Pucciniomycotina</taxon>
        <taxon>Pucciniomycetes</taxon>
        <taxon>Pucciniales</taxon>
        <taxon>Pucciniaceae</taxon>
        <taxon>Puccinia</taxon>
    </lineage>
</organism>
<accession>A0A2S4VHY7</accession>
<evidence type="ECO:0000313" key="2">
    <source>
        <dbReference type="Proteomes" id="UP000239156"/>
    </source>
</evidence>
<keyword evidence="2" id="KW-1185">Reference proteome</keyword>